<evidence type="ECO:0000313" key="5">
    <source>
        <dbReference type="EMBL" id="AKA34494.1"/>
    </source>
</evidence>
<gene>
    <name evidence="5" type="ORF">VC82_835</name>
</gene>
<feature type="domain" description="HTH araC/xylS-type" evidence="4">
    <location>
        <begin position="39"/>
        <end position="145"/>
    </location>
</feature>
<dbReference type="InterPro" id="IPR009057">
    <property type="entry name" value="Homeodomain-like_sf"/>
</dbReference>
<keyword evidence="3" id="KW-0804">Transcription</keyword>
<keyword evidence="1" id="KW-0805">Transcription regulation</keyword>
<dbReference type="Gene3D" id="1.10.10.60">
    <property type="entry name" value="Homeodomain-like"/>
    <property type="match status" value="1"/>
</dbReference>
<dbReference type="PROSITE" id="PS01124">
    <property type="entry name" value="HTH_ARAC_FAMILY_2"/>
    <property type="match status" value="1"/>
</dbReference>
<dbReference type="GO" id="GO:0043565">
    <property type="term" value="F:sequence-specific DNA binding"/>
    <property type="evidence" value="ECO:0007669"/>
    <property type="project" value="InterPro"/>
</dbReference>
<dbReference type="PANTHER" id="PTHR43280:SF29">
    <property type="entry name" value="ARAC-FAMILY TRANSCRIPTIONAL REGULATOR"/>
    <property type="match status" value="1"/>
</dbReference>
<name>A0A0D5YRE8_9FLAO</name>
<dbReference type="GO" id="GO:0003700">
    <property type="term" value="F:DNA-binding transcription factor activity"/>
    <property type="evidence" value="ECO:0007669"/>
    <property type="project" value="InterPro"/>
</dbReference>
<reference evidence="5 6" key="1">
    <citation type="submission" date="2015-03" db="EMBL/GenBank/DDBJ databases">
        <title>Complete genome sequence of Muricauda lutaonensis CC-HSB-11T, isolated from a coastal hot spring.</title>
        <authorList>
            <person name="Kim K.M."/>
        </authorList>
    </citation>
    <scope>NUCLEOTIDE SEQUENCE [LARGE SCALE GENOMIC DNA]</scope>
    <source>
        <strain evidence="5 6">CC-HSB-11</strain>
    </source>
</reference>
<evidence type="ECO:0000256" key="1">
    <source>
        <dbReference type="ARBA" id="ARBA00023015"/>
    </source>
</evidence>
<dbReference type="KEGG" id="mlt:VC82_835"/>
<evidence type="ECO:0000259" key="4">
    <source>
        <dbReference type="PROSITE" id="PS01124"/>
    </source>
</evidence>
<dbReference type="Proteomes" id="UP000032726">
    <property type="component" value="Chromosome"/>
</dbReference>
<dbReference type="RefSeq" id="WP_084598156.1">
    <property type="nucleotide sequence ID" value="NZ_CP011071.1"/>
</dbReference>
<dbReference type="PANTHER" id="PTHR43280">
    <property type="entry name" value="ARAC-FAMILY TRANSCRIPTIONAL REGULATOR"/>
    <property type="match status" value="1"/>
</dbReference>
<evidence type="ECO:0000256" key="3">
    <source>
        <dbReference type="ARBA" id="ARBA00023163"/>
    </source>
</evidence>
<dbReference type="SUPFAM" id="SSF46689">
    <property type="entry name" value="Homeodomain-like"/>
    <property type="match status" value="1"/>
</dbReference>
<dbReference type="SMART" id="SM00342">
    <property type="entry name" value="HTH_ARAC"/>
    <property type="match status" value="1"/>
</dbReference>
<dbReference type="OrthoDB" id="5492415at2"/>
<dbReference type="AlphaFoldDB" id="A0A0D5YRE8"/>
<keyword evidence="6" id="KW-1185">Reference proteome</keyword>
<dbReference type="Pfam" id="PF12833">
    <property type="entry name" value="HTH_18"/>
    <property type="match status" value="1"/>
</dbReference>
<evidence type="ECO:0000256" key="2">
    <source>
        <dbReference type="ARBA" id="ARBA00023125"/>
    </source>
</evidence>
<dbReference type="HOGENOM" id="CLU_1658821_0_0_10"/>
<dbReference type="InterPro" id="IPR018060">
    <property type="entry name" value="HTH_AraC"/>
</dbReference>
<organism evidence="5 6">
    <name type="scientific">Flagellimonas lutaonensis</name>
    <dbReference type="NCBI Taxonomy" id="516051"/>
    <lineage>
        <taxon>Bacteria</taxon>
        <taxon>Pseudomonadati</taxon>
        <taxon>Bacteroidota</taxon>
        <taxon>Flavobacteriia</taxon>
        <taxon>Flavobacteriales</taxon>
        <taxon>Flavobacteriaceae</taxon>
        <taxon>Flagellimonas</taxon>
    </lineage>
</organism>
<dbReference type="EMBL" id="CP011071">
    <property type="protein sequence ID" value="AKA34494.1"/>
    <property type="molecule type" value="Genomic_DNA"/>
</dbReference>
<accession>A0A0D5YRE8</accession>
<sequence>MKKFLKVWAKRYLMEYDVETSAYTQEKYKKSGLTLEQAVAIKNSIESAFEEEKIYRQNDIGLVELSNHIGYDRYKVSEVINKYYAMNFYALLNFYRINEAKELLVSKPFSSVKSVMYEVGFNSKNSFYNAFKKDTGLSPNDFRNLWAYTENSPQQFQFH</sequence>
<keyword evidence="2 5" id="KW-0238">DNA-binding</keyword>
<protein>
    <submittedName>
        <fullName evidence="5">DNA-binding helix-turn-helix protein</fullName>
    </submittedName>
</protein>
<evidence type="ECO:0000313" key="6">
    <source>
        <dbReference type="Proteomes" id="UP000032726"/>
    </source>
</evidence>
<proteinExistence type="predicted"/>